<dbReference type="HOGENOM" id="CLU_153067_3_0_4"/>
<evidence type="ECO:0000313" key="2">
    <source>
        <dbReference type="Proteomes" id="UP000000329"/>
    </source>
</evidence>
<proteinExistence type="predicted"/>
<dbReference type="Pfam" id="PF09907">
    <property type="entry name" value="HigB_toxin"/>
    <property type="match status" value="1"/>
</dbReference>
<dbReference type="InterPro" id="IPR018669">
    <property type="entry name" value="Toxin_HigB"/>
</dbReference>
<dbReference type="KEGG" id="hse:Hsero_4401"/>
<dbReference type="GO" id="GO:0003723">
    <property type="term" value="F:RNA binding"/>
    <property type="evidence" value="ECO:0007669"/>
    <property type="project" value="InterPro"/>
</dbReference>
<keyword evidence="2" id="KW-1185">Reference proteome</keyword>
<dbReference type="GO" id="GO:0004519">
    <property type="term" value="F:endonuclease activity"/>
    <property type="evidence" value="ECO:0007669"/>
    <property type="project" value="InterPro"/>
</dbReference>
<gene>
    <name evidence="1" type="ordered locus">Hsero_4401</name>
</gene>
<dbReference type="AlphaFoldDB" id="D8IVR0"/>
<accession>D8IVR0</accession>
<evidence type="ECO:0000313" key="1">
    <source>
        <dbReference type="EMBL" id="ADJ65868.1"/>
    </source>
</evidence>
<protein>
    <recommendedName>
        <fullName evidence="3">Type II toxin-antitoxin system HigB family toxin</fullName>
    </recommendedName>
</protein>
<dbReference type="Proteomes" id="UP000000329">
    <property type="component" value="Chromosome"/>
</dbReference>
<dbReference type="GO" id="GO:0110001">
    <property type="term" value="C:toxin-antitoxin complex"/>
    <property type="evidence" value="ECO:0007669"/>
    <property type="project" value="InterPro"/>
</dbReference>
<name>D8IVR0_HERSS</name>
<reference evidence="1 2" key="1">
    <citation type="submission" date="2010-04" db="EMBL/GenBank/DDBJ databases">
        <title>The genome of Herbaspirillum seropedicae SmR1, an endophytic, nitrogen-fixing, plant-growth promoting beta-Proteobacteria.</title>
        <authorList>
            <person name="Pedrosa F.O."/>
            <person name="Monteiro R.A."/>
            <person name="Wassem R."/>
            <person name="Cruz L.M."/>
            <person name="Ayub R.A."/>
            <person name="Colauto N.B."/>
            <person name="Fernandez M.A."/>
            <person name="Fungaro M.H.P."/>
            <person name="Grisard E.C."/>
            <person name="Hungria M."/>
            <person name="Madeira H.M.F."/>
            <person name="Nodari R.O."/>
            <person name="Osaku C.A."/>
            <person name="Petzl-Erler M.L."/>
            <person name="Terenzi H."/>
            <person name="Vieira L.G.E."/>
            <person name="Almeida M.I.M."/>
            <person name="Alves L.R."/>
            <person name="Arantes O.M.N."/>
            <person name="Balsanelli E."/>
            <person name="Barcellos F.G."/>
            <person name="Baura V.A."/>
            <person name="Binde D.R."/>
            <person name="Campo R.J."/>
            <person name="Chubatsu L.S."/>
            <person name="Chueire L.M.O."/>
            <person name="Ciferri R.R."/>
            <person name="Correa L.C."/>
            <person name="da Conceicao Silva J.L."/>
            <person name="Dabul A.N.G."/>
            <person name="Dambros B.P."/>
            <person name="Faoro H."/>
            <person name="Favetti A."/>
            <person name="Friedermann G."/>
            <person name="Furlaneto M.C."/>
            <person name="Gasques L.S."/>
            <person name="Gimenes C.C.T."/>
            <person name="Gioppo N.M.R."/>
            <person name="Glienke-Blanco C."/>
            <person name="Godoy L.P."/>
            <person name="Guerra M.P."/>
            <person name="Karp S."/>
            <person name="Kava-Cordeiro V."/>
            <person name="Margarido V.P."/>
            <person name="Mathioni S.M."/>
            <person name="Menck-Soares M.A."/>
            <person name="Murace N.K."/>
            <person name="Nicolas M.F."/>
            <person name="Oliveira C.E.C."/>
            <person name="Pagnan N.A.B."/>
            <person name="Pamphile J.A."/>
            <person name="Patussi E.V."/>
            <person name="Pereira L.F.P."/>
            <person name="Pereira-Ferrari L."/>
            <person name="Pinto F.G.S."/>
            <person name="Precoma C."/>
            <person name="Prioli A.J."/>
            <person name="Prioli S.M.A.P."/>
            <person name="Raittz R.T."/>
            <person name="Ramos H.J.O."/>
            <person name="Ribeiro E.M.S.F."/>
            <person name="Rigo L.U."/>
            <person name="Rocha C.L.M.S.C."/>
            <person name="Rocha S.N."/>
            <person name="Santos K."/>
            <person name="Satori D."/>
            <person name="Silva A.G."/>
            <person name="Simao R.C.G."/>
            <person name="Soares M.A.M."/>
            <person name="Souza E.M."/>
            <person name="Steffens M.B.R."/>
            <person name="Steindel M."/>
            <person name="Tadra-Sfeir M.Z."/>
            <person name="Takahashi E.K."/>
            <person name="Torres R.A."/>
            <person name="Valle J.S."/>
            <person name="Vernal J.I."/>
            <person name="Vilas-Boas L.A."/>
            <person name="Watanabe M.A.E."/>
            <person name="Weiss V.A."/>
            <person name="Yates M.A."/>
            <person name="Souza E.M."/>
        </authorList>
    </citation>
    <scope>NUCLEOTIDE SEQUENCE [LARGE SCALE GENOMIC DNA]</scope>
    <source>
        <strain evidence="1 2">SmR1</strain>
    </source>
</reference>
<evidence type="ECO:0008006" key="3">
    <source>
        <dbReference type="Google" id="ProtNLM"/>
    </source>
</evidence>
<dbReference type="STRING" id="757424.Hsero_4401"/>
<sequence>MVACYGASMRIIALSTLRTFWTAHPAAETALRAWYALASRVNWKTPADIKAAYRNASFTRNNKVVFNIKGNDYRLVVAVRYDQELIYIRFVGTHRQYDAIDVETI</sequence>
<dbReference type="eggNOG" id="COG4680">
    <property type="taxonomic scope" value="Bacteria"/>
</dbReference>
<organism evidence="1 2">
    <name type="scientific">Herbaspirillum seropedicae (strain SmR1)</name>
    <dbReference type="NCBI Taxonomy" id="757424"/>
    <lineage>
        <taxon>Bacteria</taxon>
        <taxon>Pseudomonadati</taxon>
        <taxon>Pseudomonadota</taxon>
        <taxon>Betaproteobacteria</taxon>
        <taxon>Burkholderiales</taxon>
        <taxon>Oxalobacteraceae</taxon>
        <taxon>Herbaspirillum</taxon>
    </lineage>
</organism>
<dbReference type="EMBL" id="CP002039">
    <property type="protein sequence ID" value="ADJ65868.1"/>
    <property type="molecule type" value="Genomic_DNA"/>
</dbReference>